<dbReference type="Proteomes" id="UP001148629">
    <property type="component" value="Unassembled WGS sequence"/>
</dbReference>
<reference evidence="1" key="1">
    <citation type="submission" date="2022-08" db="EMBL/GenBank/DDBJ databases">
        <title>Genome Sequence of Fusarium decemcellulare.</title>
        <authorList>
            <person name="Buettner E."/>
        </authorList>
    </citation>
    <scope>NUCLEOTIDE SEQUENCE</scope>
    <source>
        <strain evidence="1">Babe19</strain>
    </source>
</reference>
<proteinExistence type="predicted"/>
<name>A0ACC1S114_9HYPO</name>
<evidence type="ECO:0000313" key="2">
    <source>
        <dbReference type="Proteomes" id="UP001148629"/>
    </source>
</evidence>
<evidence type="ECO:0000313" key="1">
    <source>
        <dbReference type="EMBL" id="KAJ3529803.1"/>
    </source>
</evidence>
<protein>
    <submittedName>
        <fullName evidence="1">Uncharacterized protein</fullName>
    </submittedName>
</protein>
<accession>A0ACC1S114</accession>
<organism evidence="1 2">
    <name type="scientific">Fusarium decemcellulare</name>
    <dbReference type="NCBI Taxonomy" id="57161"/>
    <lineage>
        <taxon>Eukaryota</taxon>
        <taxon>Fungi</taxon>
        <taxon>Dikarya</taxon>
        <taxon>Ascomycota</taxon>
        <taxon>Pezizomycotina</taxon>
        <taxon>Sordariomycetes</taxon>
        <taxon>Hypocreomycetidae</taxon>
        <taxon>Hypocreales</taxon>
        <taxon>Nectriaceae</taxon>
        <taxon>Fusarium</taxon>
        <taxon>Fusarium decemcellulare species complex</taxon>
    </lineage>
</organism>
<keyword evidence="2" id="KW-1185">Reference proteome</keyword>
<gene>
    <name evidence="1" type="ORF">NM208_g9596</name>
</gene>
<comment type="caution">
    <text evidence="1">The sequence shown here is derived from an EMBL/GenBank/DDBJ whole genome shotgun (WGS) entry which is preliminary data.</text>
</comment>
<sequence>MGCLVGFGAGKPPGWRQSLVHQLDSAPSDAKSNWFSTVRTRDLRSGSVSSDDGPPASVIHTTLPLDKDFDTDAPQRLTIFENDTSTTSVHPHRERDFSGLSSRHPSQAMSIISKRDFSFSSTSSSFAHPLYDTQAIWNHGSDHVHNGSSFELDTHMQKALDRYGRVCGQPFVFGRSVTSKEFLTMVTNERLRYMPEKGSRLDKTLKKAESFAKKFDKIMTAIKMIEVSTYESSALVLSSCKTLLGFAGKFSNAIEIFFTALDDAMAIIVSMSEKLDANLASHRITTIFQSSLAMTVDIVVDITAAFGTHRRGGSERTIITQFESRFDIIAIRLKQLKAEFKMLVLNRWIDVNGSMDSLLLILRGFGEFGLDTCPPAYISILIKVCLSLQKSHGEQAVSLHWFRLLWASIEKHRHSHEIISIEQWFEVYQEYLVILGLHEEHTERLRLAEGFRAIILTDFGASHAYYIRASIELAKILEMDAVRYVEAVTIYEELCHCDLHGFEDRDAILALVEIAKYRLSILFESHSDLGHRAETSLIDAFVSLKWKHCCSDDQVLVALTRIIEYHRKQKRRESITAAIKVIEEYIVSLLIEERNEVVLFGIARSLAKMYRELSSVEFGIKFIQTLKEEVLMGEKSSVEGFCGFGHEDRLAHLDRRCFVFIHAFEQLLCGYEKENMLDIIIRDVYTETCLYEAWSISVRQSSRPIHMRLAAGARLLAFLELKGRQVELRRLRTDMWDLFKGFCPTSVASESLWQLFELTLANVNKKVVSVSILECLVDVSLEVFKARDFKVSLQLLKWSQVYFRQLTTTKHSRAVELAFKISESFSCRAHIVDHDSIVIELQRISSEILVEVLKVGRLDIDFGTIPFGQLNVIIRLLGERKNFSMLERILQYLWDTRMSRNWSGAATVATGRRLCEVKFAAGHQAAAMTLVESICYNLRDVYGPLHHLTVDCETLRASFHNTCGNHRAARDIHVHLLEQIGNMKKETISDREDLVDLVMDQTKRLKWAHHHQKTKAGSDDDRDESFYTSLLMNAQNSVNKSHMSDSTIFRDAMTLDGEKMETKWKHPDNWSLPIVESHRFARTRLTLLDAMARKGSRKVRTGCLTCKVRKVKCDEAKPFCQRCKKTGRKCDGYMLQWTPDPDDSRSLDQYGGIDVEVRALQFFCEVAGPSLSGPIEPSFWTKVVMQICCSQAAVKHSVIAISSFYEEVEAEVQAGKKPNHAVALRHYNTAIRELKNMDNQPLVLLVCLLFVCMELLQSNQGLAVRHCNHGLAILKQCVSETWVTEHLGPMFRRLCAVPLFFGGDFANFPDLNVLEYSIPTEAEFSSFSDAQGMIDDIFNRTVRLVRWGEEYCVGALRATPPAVTDIQRSFLVMRHQTCQIWARMAFCPEESGYDKHVDKFKRIVEESTRIETNHKRSLVFCFEMAFTPMLFSIVMKCRDLSTRLEALRLIKVHGVPRESLWESHIMHAIGRRLIEIEHGAILDDQGQLSPMSVVCAGMPPEERRVHRFISEPSESAQAGAYGGKIRGTRVQFFMRTLEGKVFQHSELLATDETPISLGATS</sequence>
<dbReference type="EMBL" id="JANRMS010001245">
    <property type="protein sequence ID" value="KAJ3529803.1"/>
    <property type="molecule type" value="Genomic_DNA"/>
</dbReference>